<protein>
    <submittedName>
        <fullName evidence="2">Uncharacterized protein</fullName>
    </submittedName>
</protein>
<geneLocation type="plasmid" evidence="2 3">
    <name>pWR100</name>
</geneLocation>
<organism evidence="2 3">
    <name type="scientific">Shigella flexneri serotype 5a (strain M90T)</name>
    <dbReference type="NCBI Taxonomy" id="1086030"/>
    <lineage>
        <taxon>Bacteria</taxon>
        <taxon>Pseudomonadati</taxon>
        <taxon>Pseudomonadota</taxon>
        <taxon>Gammaproteobacteria</taxon>
        <taxon>Enterobacterales</taxon>
        <taxon>Enterobacteriaceae</taxon>
        <taxon>Shigella</taxon>
    </lineage>
</organism>
<evidence type="ECO:0000313" key="2">
    <source>
        <dbReference type="EMBL" id="QCC34309.1"/>
    </source>
</evidence>
<proteinExistence type="predicted"/>
<evidence type="ECO:0000256" key="1">
    <source>
        <dbReference type="SAM" id="Phobius"/>
    </source>
</evidence>
<keyword evidence="2" id="KW-0614">Plasmid</keyword>
<dbReference type="EMBL" id="CP037924">
    <property type="protein sequence ID" value="QCC34309.1"/>
    <property type="molecule type" value="Genomic_DNA"/>
</dbReference>
<gene>
    <name evidence="2" type="ORF">EKN05_023715</name>
</gene>
<feature type="transmembrane region" description="Helical" evidence="1">
    <location>
        <begin position="52"/>
        <end position="71"/>
    </location>
</feature>
<keyword evidence="1" id="KW-0472">Membrane</keyword>
<evidence type="ECO:0000313" key="3">
    <source>
        <dbReference type="Proteomes" id="UP000296678"/>
    </source>
</evidence>
<keyword evidence="1" id="KW-0812">Transmembrane</keyword>
<dbReference type="AlphaFoldDB" id="A0A4V1CUJ3"/>
<name>A0A4V1CUJ3_SHIFM</name>
<dbReference type="Proteomes" id="UP000296678">
    <property type="component" value="Plasmid pWR100"/>
</dbReference>
<accession>A0A4V1CUJ3</accession>
<reference evidence="3" key="1">
    <citation type="submission" date="2019-03" db="EMBL/GenBank/DDBJ databases">
        <title>Complete genome sequence and annotation of the laboratory reference strain Shigella flexneri 5a M90T and genome-wide transcription start site determination.</title>
        <authorList>
            <person name="Cervantes-Rivera R."/>
            <person name="Puhar A."/>
        </authorList>
    </citation>
    <scope>NUCLEOTIDE SEQUENCE [LARGE SCALE GENOMIC DNA]</scope>
    <source>
        <strain evidence="3">M90T / Serotype 5a</strain>
        <plasmid evidence="3">pWR100</plasmid>
    </source>
</reference>
<sequence>MCCCRGTVCTIPYIDQYNKNDNVRFRAQPKYILGHLPNRLPDTAPFFNKKSIVFESLLFIALSSIVSPLFAF</sequence>
<keyword evidence="1" id="KW-1133">Transmembrane helix</keyword>